<dbReference type="PANTHER" id="PTHR10177">
    <property type="entry name" value="CYCLINS"/>
    <property type="match status" value="1"/>
</dbReference>
<dbReference type="SUPFAM" id="SSF47954">
    <property type="entry name" value="Cyclin-like"/>
    <property type="match status" value="1"/>
</dbReference>
<dbReference type="InterPro" id="IPR036915">
    <property type="entry name" value="Cyclin-like_sf"/>
</dbReference>
<evidence type="ECO:0000259" key="2">
    <source>
        <dbReference type="Pfam" id="PF00134"/>
    </source>
</evidence>
<feature type="compositionally biased region" description="Polar residues" evidence="1">
    <location>
        <begin position="401"/>
        <end position="410"/>
    </location>
</feature>
<keyword evidence="4" id="KW-1185">Reference proteome</keyword>
<feature type="domain" description="Cyclin N-terminal" evidence="2">
    <location>
        <begin position="93"/>
        <end position="177"/>
    </location>
</feature>
<dbReference type="InterPro" id="IPR006671">
    <property type="entry name" value="Cyclin_N"/>
</dbReference>
<evidence type="ECO:0000313" key="4">
    <source>
        <dbReference type="Proteomes" id="UP000266841"/>
    </source>
</evidence>
<protein>
    <recommendedName>
        <fullName evidence="2">Cyclin N-terminal domain-containing protein</fullName>
    </recommendedName>
</protein>
<evidence type="ECO:0000313" key="3">
    <source>
        <dbReference type="EMBL" id="EJK60023.1"/>
    </source>
</evidence>
<feature type="compositionally biased region" description="Basic residues" evidence="1">
    <location>
        <begin position="382"/>
        <end position="400"/>
    </location>
</feature>
<evidence type="ECO:0000256" key="1">
    <source>
        <dbReference type="SAM" id="MobiDB-lite"/>
    </source>
</evidence>
<sequence length="438" mass="48583">MGPGDSPMSSPHCSTSAALASMLEKEQSSPYQRCSPNEVIPLAEYTQDRKLLIEWCTGWVRMNFKSSNELVEVVSDRLQGHERPELTYSLFVCSRCHTVKTMALADKYMSSPNIHAYIKAHYQVVVVTCLGIAIKLASMAKSLTSKDLSDLCRGAYTTKEIESEEMSVIQALSWYLNPPTASQIVNHVLALAKKSSGAVNNNWKKFVSRVHQIIYSTVLDMGLSTTQRPSTVAMAALLVSIGEIQDQHDRQAILRSTVSVLTMYSFDSPWEVDSLQINMHNSTEASVHQLPPSPPAILAKSPKSISHLGKDDESTATEDTPAPFDHDYCIVISQSQSSPCQVATRRGKQANTPSRRIYTSRSRRHSTSMELENGSSSSTKVRAPRKRKNKRERRSFRRMTSHQSHSSCATLDSIPEHIEFDGESGELDSVSVSTLTLV</sequence>
<dbReference type="Gene3D" id="1.10.472.10">
    <property type="entry name" value="Cyclin-like"/>
    <property type="match status" value="2"/>
</dbReference>
<organism evidence="3 4">
    <name type="scientific">Thalassiosira oceanica</name>
    <name type="common">Marine diatom</name>
    <dbReference type="NCBI Taxonomy" id="159749"/>
    <lineage>
        <taxon>Eukaryota</taxon>
        <taxon>Sar</taxon>
        <taxon>Stramenopiles</taxon>
        <taxon>Ochrophyta</taxon>
        <taxon>Bacillariophyta</taxon>
        <taxon>Coscinodiscophyceae</taxon>
        <taxon>Thalassiosirophycidae</taxon>
        <taxon>Thalassiosirales</taxon>
        <taxon>Thalassiosiraceae</taxon>
        <taxon>Thalassiosira</taxon>
    </lineage>
</organism>
<accession>K0S1Q3</accession>
<dbReference type="InterPro" id="IPR039361">
    <property type="entry name" value="Cyclin"/>
</dbReference>
<dbReference type="Proteomes" id="UP000266841">
    <property type="component" value="Unassembled WGS sequence"/>
</dbReference>
<dbReference type="Pfam" id="PF00134">
    <property type="entry name" value="Cyclin_N"/>
    <property type="match status" value="1"/>
</dbReference>
<feature type="region of interest" description="Disordered" evidence="1">
    <location>
        <begin position="339"/>
        <end position="410"/>
    </location>
</feature>
<proteinExistence type="predicted"/>
<comment type="caution">
    <text evidence="3">The sequence shown here is derived from an EMBL/GenBank/DDBJ whole genome shotgun (WGS) entry which is preliminary data.</text>
</comment>
<gene>
    <name evidence="3" type="ORF">THAOC_19695</name>
</gene>
<dbReference type="OrthoDB" id="56529at2759"/>
<reference evidence="3 4" key="1">
    <citation type="journal article" date="2012" name="Genome Biol.">
        <title>Genome and low-iron response of an oceanic diatom adapted to chronic iron limitation.</title>
        <authorList>
            <person name="Lommer M."/>
            <person name="Specht M."/>
            <person name="Roy A.S."/>
            <person name="Kraemer L."/>
            <person name="Andreson R."/>
            <person name="Gutowska M.A."/>
            <person name="Wolf J."/>
            <person name="Bergner S.V."/>
            <person name="Schilhabel M.B."/>
            <person name="Klostermeier U.C."/>
            <person name="Beiko R.G."/>
            <person name="Rosenstiel P."/>
            <person name="Hippler M."/>
            <person name="Laroche J."/>
        </authorList>
    </citation>
    <scope>NUCLEOTIDE SEQUENCE [LARGE SCALE GENOMIC DNA]</scope>
    <source>
        <strain evidence="3 4">CCMP1005</strain>
    </source>
</reference>
<dbReference type="EMBL" id="AGNL01021736">
    <property type="protein sequence ID" value="EJK60023.1"/>
    <property type="molecule type" value="Genomic_DNA"/>
</dbReference>
<name>K0S1Q3_THAOC</name>
<feature type="region of interest" description="Disordered" evidence="1">
    <location>
        <begin position="283"/>
        <end position="322"/>
    </location>
</feature>
<feature type="compositionally biased region" description="Polar residues" evidence="1">
    <location>
        <begin position="349"/>
        <end position="360"/>
    </location>
</feature>
<feature type="compositionally biased region" description="Polar residues" evidence="1">
    <location>
        <begin position="368"/>
        <end position="380"/>
    </location>
</feature>
<dbReference type="AlphaFoldDB" id="K0S1Q3"/>